<comment type="caution">
    <text evidence="8">The sequence shown here is derived from an EMBL/GenBank/DDBJ whole genome shotgun (WGS) entry which is preliminary data.</text>
</comment>
<name>A0A845QBJ3_9HYPH</name>
<dbReference type="Pfam" id="PF00293">
    <property type="entry name" value="NUDIX"/>
    <property type="match status" value="1"/>
</dbReference>
<sequence length="220" mass="24062">MTALPQTPARPAQRVKPRDAASLVLLRHGNDGPEVLMGRRHSRHAFIPDAFVFPGGKLDAEDRRIRTATNRTAPDAAQQALEAAAIRETFEETGLLLGTDGDIGQAASGTWQVFQQRGLVPDTRTLSLLARAITPAESPIRFHARFFVAENAPVEGTLAGSGELLDLDWYPLARALALPVIDVTEFVLQEVIRRSSAGSLQGPVAFWRYRRGTPVLTYED</sequence>
<dbReference type="EMBL" id="WXYQ01000006">
    <property type="protein sequence ID" value="NBG95749.1"/>
    <property type="molecule type" value="Genomic_DNA"/>
</dbReference>
<evidence type="ECO:0000313" key="8">
    <source>
        <dbReference type="EMBL" id="NBG95749.1"/>
    </source>
</evidence>
<dbReference type="InterPro" id="IPR039121">
    <property type="entry name" value="NUDT19"/>
</dbReference>
<keyword evidence="4" id="KW-0378">Hydrolase</keyword>
<protein>
    <submittedName>
        <fullName evidence="8">NUDIX domain-containing protein</fullName>
    </submittedName>
</protein>
<dbReference type="CDD" id="cd18870">
    <property type="entry name" value="NUDIX_AcylCoAdiphos_Nudt19"/>
    <property type="match status" value="1"/>
</dbReference>
<dbReference type="GeneID" id="300654451"/>
<evidence type="ECO:0000256" key="5">
    <source>
        <dbReference type="ARBA" id="ARBA00022842"/>
    </source>
</evidence>
<evidence type="ECO:0000256" key="1">
    <source>
        <dbReference type="ARBA" id="ARBA00001936"/>
    </source>
</evidence>
<keyword evidence="5" id="KW-0460">Magnesium</keyword>
<dbReference type="AlphaFoldDB" id="A0A845QBJ3"/>
<dbReference type="Proteomes" id="UP000470384">
    <property type="component" value="Unassembled WGS sequence"/>
</dbReference>
<evidence type="ECO:0000313" key="9">
    <source>
        <dbReference type="Proteomes" id="UP000470384"/>
    </source>
</evidence>
<comment type="cofactor">
    <cofactor evidence="1">
        <name>Mn(2+)</name>
        <dbReference type="ChEBI" id="CHEBI:29035"/>
    </cofactor>
</comment>
<evidence type="ECO:0000256" key="2">
    <source>
        <dbReference type="ARBA" id="ARBA00001946"/>
    </source>
</evidence>
<dbReference type="Gene3D" id="3.90.79.10">
    <property type="entry name" value="Nucleoside Triphosphate Pyrophosphohydrolase"/>
    <property type="match status" value="1"/>
</dbReference>
<dbReference type="PANTHER" id="PTHR12318">
    <property type="entry name" value="TESTOSTERONE-REGULATED PROTEIN RP2"/>
    <property type="match status" value="1"/>
</dbReference>
<accession>A0A845QBJ3</accession>
<evidence type="ECO:0000256" key="4">
    <source>
        <dbReference type="ARBA" id="ARBA00022801"/>
    </source>
</evidence>
<evidence type="ECO:0000259" key="7">
    <source>
        <dbReference type="PROSITE" id="PS51462"/>
    </source>
</evidence>
<dbReference type="SUPFAM" id="SSF55811">
    <property type="entry name" value="Nudix"/>
    <property type="match status" value="1"/>
</dbReference>
<proteinExistence type="predicted"/>
<dbReference type="InterPro" id="IPR015797">
    <property type="entry name" value="NUDIX_hydrolase-like_dom_sf"/>
</dbReference>
<keyword evidence="6" id="KW-0464">Manganese</keyword>
<keyword evidence="9" id="KW-1185">Reference proteome</keyword>
<comment type="cofactor">
    <cofactor evidence="2">
        <name>Mg(2+)</name>
        <dbReference type="ChEBI" id="CHEBI:18420"/>
    </cofactor>
</comment>
<dbReference type="PROSITE" id="PS51462">
    <property type="entry name" value="NUDIX"/>
    <property type="match status" value="1"/>
</dbReference>
<dbReference type="RefSeq" id="WP_160587660.1">
    <property type="nucleotide sequence ID" value="NZ_BMHN01000001.1"/>
</dbReference>
<dbReference type="OrthoDB" id="9805905at2"/>
<organism evidence="8 9">
    <name type="scientific">Pyruvatibacter mobilis</name>
    <dbReference type="NCBI Taxonomy" id="1712261"/>
    <lineage>
        <taxon>Bacteria</taxon>
        <taxon>Pseudomonadati</taxon>
        <taxon>Pseudomonadota</taxon>
        <taxon>Alphaproteobacteria</taxon>
        <taxon>Hyphomicrobiales</taxon>
        <taxon>Parvibaculaceae</taxon>
        <taxon>Pyruvatibacter</taxon>
    </lineage>
</organism>
<feature type="domain" description="Nudix hydrolase" evidence="7">
    <location>
        <begin position="16"/>
        <end position="193"/>
    </location>
</feature>
<dbReference type="GO" id="GO:0046872">
    <property type="term" value="F:metal ion binding"/>
    <property type="evidence" value="ECO:0007669"/>
    <property type="project" value="UniProtKB-KW"/>
</dbReference>
<evidence type="ECO:0000256" key="6">
    <source>
        <dbReference type="ARBA" id="ARBA00023211"/>
    </source>
</evidence>
<gene>
    <name evidence="8" type="ORF">GTQ45_08385</name>
</gene>
<dbReference type="GO" id="GO:0016818">
    <property type="term" value="F:hydrolase activity, acting on acid anhydrides, in phosphorus-containing anhydrides"/>
    <property type="evidence" value="ECO:0007669"/>
    <property type="project" value="InterPro"/>
</dbReference>
<keyword evidence="3" id="KW-0479">Metal-binding</keyword>
<dbReference type="PANTHER" id="PTHR12318:SF0">
    <property type="entry name" value="ACYL-COENZYME A DIPHOSPHATASE NUDT19"/>
    <property type="match status" value="1"/>
</dbReference>
<evidence type="ECO:0000256" key="3">
    <source>
        <dbReference type="ARBA" id="ARBA00022723"/>
    </source>
</evidence>
<dbReference type="InterPro" id="IPR000086">
    <property type="entry name" value="NUDIX_hydrolase_dom"/>
</dbReference>
<reference evidence="8 9" key="1">
    <citation type="journal article" date="2016" name="Int. J. Syst. Evol. Microbiol.">
        <title>Pyruvatibacter mobilis gen. nov., sp. nov., a marine bacterium from the culture broth of Picochlorum sp. 122.</title>
        <authorList>
            <person name="Wang G."/>
            <person name="Tang M."/>
            <person name="Wu H."/>
            <person name="Dai S."/>
            <person name="Li T."/>
            <person name="Chen C."/>
            <person name="He H."/>
            <person name="Fan J."/>
            <person name="Xiang W."/>
            <person name="Li X."/>
        </authorList>
    </citation>
    <scope>NUCLEOTIDE SEQUENCE [LARGE SCALE GENOMIC DNA]</scope>
    <source>
        <strain evidence="8 9">GYP-11</strain>
    </source>
</reference>